<keyword evidence="1" id="KW-1133">Transmembrane helix</keyword>
<dbReference type="WBParaSite" id="SCUD_0001622601-mRNA-1">
    <property type="protein sequence ID" value="SCUD_0001622601-mRNA-1"/>
    <property type="gene ID" value="SCUD_0001622601"/>
</dbReference>
<accession>A0A183KMF0</accession>
<protein>
    <submittedName>
        <fullName evidence="2">Secreted protein</fullName>
    </submittedName>
</protein>
<dbReference type="AlphaFoldDB" id="A0A183KMF0"/>
<proteinExistence type="predicted"/>
<sequence length="64" mass="7546">MIFPTTTVYVCCFCLSTTTILSVHLLATTHPFMNTHTPFNYTCNSITFFPVLFYTYHTYYSKLW</sequence>
<keyword evidence="1" id="KW-0472">Membrane</keyword>
<organism evidence="2">
    <name type="scientific">Schistosoma curassoni</name>
    <dbReference type="NCBI Taxonomy" id="6186"/>
    <lineage>
        <taxon>Eukaryota</taxon>
        <taxon>Metazoa</taxon>
        <taxon>Spiralia</taxon>
        <taxon>Lophotrochozoa</taxon>
        <taxon>Platyhelminthes</taxon>
        <taxon>Trematoda</taxon>
        <taxon>Digenea</taxon>
        <taxon>Strigeidida</taxon>
        <taxon>Schistosomatoidea</taxon>
        <taxon>Schistosomatidae</taxon>
        <taxon>Schistosoma</taxon>
    </lineage>
</organism>
<reference evidence="2" key="1">
    <citation type="submission" date="2016-06" db="UniProtKB">
        <authorList>
            <consortium name="WormBaseParasite"/>
        </authorList>
    </citation>
    <scope>IDENTIFICATION</scope>
</reference>
<keyword evidence="1" id="KW-0812">Transmembrane</keyword>
<feature type="transmembrane region" description="Helical" evidence="1">
    <location>
        <begin position="39"/>
        <end position="57"/>
    </location>
</feature>
<evidence type="ECO:0000256" key="1">
    <source>
        <dbReference type="SAM" id="Phobius"/>
    </source>
</evidence>
<evidence type="ECO:0000313" key="2">
    <source>
        <dbReference type="WBParaSite" id="SCUD_0001622601-mRNA-1"/>
    </source>
</evidence>
<name>A0A183KMF0_9TREM</name>
<feature type="transmembrane region" description="Helical" evidence="1">
    <location>
        <begin position="6"/>
        <end position="27"/>
    </location>
</feature>